<dbReference type="SUPFAM" id="SSF140860">
    <property type="entry name" value="Pseudo ankyrin repeat-like"/>
    <property type="match status" value="1"/>
</dbReference>
<protein>
    <recommendedName>
        <fullName evidence="5">Ankyrin repeat protein</fullName>
    </recommendedName>
</protein>
<evidence type="ECO:0000256" key="1">
    <source>
        <dbReference type="SAM" id="MobiDB-lite"/>
    </source>
</evidence>
<feature type="compositionally biased region" description="Acidic residues" evidence="1">
    <location>
        <begin position="403"/>
        <end position="426"/>
    </location>
</feature>
<evidence type="ECO:0000313" key="3">
    <source>
        <dbReference type="EMBL" id="KAL2917765.1"/>
    </source>
</evidence>
<feature type="compositionally biased region" description="Polar residues" evidence="1">
    <location>
        <begin position="153"/>
        <end position="164"/>
    </location>
</feature>
<feature type="region of interest" description="Disordered" evidence="1">
    <location>
        <begin position="355"/>
        <end position="452"/>
    </location>
</feature>
<feature type="compositionally biased region" description="Acidic residues" evidence="1">
    <location>
        <begin position="380"/>
        <end position="394"/>
    </location>
</feature>
<dbReference type="PANTHER" id="PTHR46586">
    <property type="entry name" value="ANKYRIN REPEAT-CONTAINING PROTEIN"/>
    <property type="match status" value="1"/>
</dbReference>
<keyword evidence="2" id="KW-0732">Signal</keyword>
<feature type="compositionally biased region" description="Low complexity" evidence="1">
    <location>
        <begin position="357"/>
        <end position="373"/>
    </location>
</feature>
<dbReference type="InterPro" id="IPR052050">
    <property type="entry name" value="SecEffector_AnkRepeat"/>
</dbReference>
<evidence type="ECO:0008006" key="5">
    <source>
        <dbReference type="Google" id="ProtNLM"/>
    </source>
</evidence>
<feature type="region of interest" description="Disordered" evidence="1">
    <location>
        <begin position="66"/>
        <end position="168"/>
    </location>
</feature>
<accession>A0ABR4NE06</accession>
<dbReference type="EMBL" id="JADGIZ020000009">
    <property type="protein sequence ID" value="KAL2917765.1"/>
    <property type="molecule type" value="Genomic_DNA"/>
</dbReference>
<organism evidence="3 4">
    <name type="scientific">Polyrhizophydium stewartii</name>
    <dbReference type="NCBI Taxonomy" id="2732419"/>
    <lineage>
        <taxon>Eukaryota</taxon>
        <taxon>Fungi</taxon>
        <taxon>Fungi incertae sedis</taxon>
        <taxon>Chytridiomycota</taxon>
        <taxon>Chytridiomycota incertae sedis</taxon>
        <taxon>Chytridiomycetes</taxon>
        <taxon>Rhizophydiales</taxon>
        <taxon>Rhizophydiales incertae sedis</taxon>
        <taxon>Polyrhizophydium</taxon>
    </lineage>
</organism>
<proteinExistence type="predicted"/>
<gene>
    <name evidence="3" type="ORF">HK105_202638</name>
</gene>
<feature type="compositionally biased region" description="Basic and acidic residues" evidence="1">
    <location>
        <begin position="76"/>
        <end position="93"/>
    </location>
</feature>
<reference evidence="3 4" key="1">
    <citation type="submission" date="2023-09" db="EMBL/GenBank/DDBJ databases">
        <title>Pangenome analysis of Batrachochytrium dendrobatidis and related Chytrids.</title>
        <authorList>
            <person name="Yacoub M.N."/>
            <person name="Stajich J.E."/>
            <person name="James T.Y."/>
        </authorList>
    </citation>
    <scope>NUCLEOTIDE SEQUENCE [LARGE SCALE GENOMIC DNA]</scope>
    <source>
        <strain evidence="3 4">JEL0888</strain>
    </source>
</reference>
<dbReference type="PANTHER" id="PTHR46586:SF3">
    <property type="entry name" value="ANKYRIN REPEAT-CONTAINING PROTEIN"/>
    <property type="match status" value="1"/>
</dbReference>
<feature type="compositionally biased region" description="Basic and acidic residues" evidence="1">
    <location>
        <begin position="441"/>
        <end position="452"/>
    </location>
</feature>
<keyword evidence="4" id="KW-1185">Reference proteome</keyword>
<feature type="compositionally biased region" description="Basic and acidic residues" evidence="1">
    <location>
        <begin position="135"/>
        <end position="151"/>
    </location>
</feature>
<sequence length="752" mass="82261">MLFAAAATVWLAAIATAMPIHPHGNHAGIRNDCASIGPCYPSRRQRPDPRREFFDQDPLGVPVWSSRLAATGRTECAPRPEREPPSRPDRNTDIEPPMPVDPIDRPDRIPPLSDDDTDISTRPRTRPSPSPRPRPRPDSDSDPAPRRERSGAGDSSDTTENMQIPLNDDVIKSFNDSKPCTAKVRKFFRQTPALNKCYDQACGRNRPSDNFEQMSVLLTCYNSIRKRPKSPPIQSILTRTPAASVARWTPAPAGPPPPPGGSHWDRLPVELRLEIARVAGPLTAALCSGRSADAPLAAAECRRLWVDVLSMEWPHDLRLLPAGSLAACTAQDMWAVGSKRMLKRVWALAESLPAPAPAAGSDGPAPDSASDGAGMSGDEGSGDDEGSAAEEVSDEDHSSGFEDVSDDEGGDSSGFEDEDEDEDENEGGNGSGGSGDDYEDWDGKGELPFDVTDRHPVQRGLDQAAMRHAWHHLVVDRRPRAARANALSTDMSADDIIGLPLAGLFKIDWKLLLAAAAFGHIELMQLYHERIFGEGLWTTDLMRFAVIRGHVHVVRWLLANRTELDFSESAVTAALWNNLDAFKLLAPIAHEVGLIRSACIAAKQGSVDMLAWLLRERPASVTTEVLSVSAPSMDDGVLRLLRKARPEWFTPEEIREWVRRDVEGGDVQLLGWIVRTFPDVLAGHAVTTVDGGDAADVLAWLAARHCAPFDAVIKRAVARRQVRVVRWIVEHNVGARWYSAALRRARKFLAAA</sequence>
<feature type="chain" id="PRO_5045241912" description="Ankyrin repeat protein" evidence="2">
    <location>
        <begin position="18"/>
        <end position="752"/>
    </location>
</feature>
<evidence type="ECO:0000256" key="2">
    <source>
        <dbReference type="SAM" id="SignalP"/>
    </source>
</evidence>
<evidence type="ECO:0000313" key="4">
    <source>
        <dbReference type="Proteomes" id="UP001527925"/>
    </source>
</evidence>
<comment type="caution">
    <text evidence="3">The sequence shown here is derived from an EMBL/GenBank/DDBJ whole genome shotgun (WGS) entry which is preliminary data.</text>
</comment>
<feature type="signal peptide" evidence="2">
    <location>
        <begin position="1"/>
        <end position="17"/>
    </location>
</feature>
<dbReference type="Proteomes" id="UP001527925">
    <property type="component" value="Unassembled WGS sequence"/>
</dbReference>
<name>A0ABR4NE06_9FUNG</name>